<keyword evidence="4 6" id="KW-1133">Transmembrane helix</keyword>
<comment type="similarity">
    <text evidence="2">Belongs to the autoinducer-2 exporter (AI-2E) (TC 2.A.86) family.</text>
</comment>
<evidence type="ECO:0000256" key="4">
    <source>
        <dbReference type="ARBA" id="ARBA00022989"/>
    </source>
</evidence>
<dbReference type="Pfam" id="PF01594">
    <property type="entry name" value="AI-2E_transport"/>
    <property type="match status" value="1"/>
</dbReference>
<dbReference type="AlphaFoldDB" id="A0A1W1BRV4"/>
<keyword evidence="5 6" id="KW-0472">Membrane</keyword>
<organism evidence="7">
    <name type="scientific">hydrothermal vent metagenome</name>
    <dbReference type="NCBI Taxonomy" id="652676"/>
    <lineage>
        <taxon>unclassified sequences</taxon>
        <taxon>metagenomes</taxon>
        <taxon>ecological metagenomes</taxon>
    </lineage>
</organism>
<proteinExistence type="inferred from homology"/>
<evidence type="ECO:0000256" key="1">
    <source>
        <dbReference type="ARBA" id="ARBA00004141"/>
    </source>
</evidence>
<keyword evidence="3 6" id="KW-0812">Transmembrane</keyword>
<comment type="subcellular location">
    <subcellularLocation>
        <location evidence="1">Membrane</location>
        <topology evidence="1">Multi-pass membrane protein</topology>
    </subcellularLocation>
</comment>
<feature type="transmembrane region" description="Helical" evidence="6">
    <location>
        <begin position="263"/>
        <end position="282"/>
    </location>
</feature>
<feature type="transmembrane region" description="Helical" evidence="6">
    <location>
        <begin position="227"/>
        <end position="251"/>
    </location>
</feature>
<sequence length="345" mass="39333">MNKNMSKSNWEINQIFIFIASIMVILTIMKLASGLIIPFLVSISITILVSPLLNYLEDTKKIPRVLSLIGVTLLIFIPIIILIVYLGTEIHQFADGYQNIQIKFDNWITDISIVITDMGLPITHDNLREGIDKFDFAKLIKNLIIQTQEQFSNAFLISFTVIFMLLDSNAFYNRLQIIITNRGRNFNDSLEIISKIKNYFFIKVQTSFITGLFVFVILIYFDIEYALLWGTIAFIFNFIPVIGSIIASLPVIGIAMIDHGGMIALWIAIWYIITNIVVGNILEPTMMSKGLGLSTVTIFVSMTFWGWMFGIAGMILSVPLTMIIQFIFEQYPQTKWVAYILSDEK</sequence>
<dbReference type="GO" id="GO:0016020">
    <property type="term" value="C:membrane"/>
    <property type="evidence" value="ECO:0007669"/>
    <property type="project" value="UniProtKB-SubCell"/>
</dbReference>
<feature type="transmembrane region" description="Helical" evidence="6">
    <location>
        <begin position="12"/>
        <end position="29"/>
    </location>
</feature>
<feature type="transmembrane region" description="Helical" evidence="6">
    <location>
        <begin position="35"/>
        <end position="53"/>
    </location>
</feature>
<dbReference type="PANTHER" id="PTHR21716:SF64">
    <property type="entry name" value="AI-2 TRANSPORT PROTEIN TQSA"/>
    <property type="match status" value="1"/>
</dbReference>
<evidence type="ECO:0000256" key="5">
    <source>
        <dbReference type="ARBA" id="ARBA00023136"/>
    </source>
</evidence>
<dbReference type="PANTHER" id="PTHR21716">
    <property type="entry name" value="TRANSMEMBRANE PROTEIN"/>
    <property type="match status" value="1"/>
</dbReference>
<name>A0A1W1BRV4_9ZZZZ</name>
<dbReference type="GO" id="GO:0055085">
    <property type="term" value="P:transmembrane transport"/>
    <property type="evidence" value="ECO:0007669"/>
    <property type="project" value="TreeGrafter"/>
</dbReference>
<gene>
    <name evidence="7" type="ORF">MNB_SV-9-110</name>
</gene>
<feature type="transmembrane region" description="Helical" evidence="6">
    <location>
        <begin position="151"/>
        <end position="172"/>
    </location>
</feature>
<evidence type="ECO:0000256" key="6">
    <source>
        <dbReference type="SAM" id="Phobius"/>
    </source>
</evidence>
<feature type="transmembrane region" description="Helical" evidence="6">
    <location>
        <begin position="302"/>
        <end position="328"/>
    </location>
</feature>
<evidence type="ECO:0000256" key="2">
    <source>
        <dbReference type="ARBA" id="ARBA00009773"/>
    </source>
</evidence>
<reference evidence="7" key="1">
    <citation type="submission" date="2016-10" db="EMBL/GenBank/DDBJ databases">
        <authorList>
            <person name="de Groot N.N."/>
        </authorList>
    </citation>
    <scope>NUCLEOTIDE SEQUENCE</scope>
</reference>
<feature type="transmembrane region" description="Helical" evidence="6">
    <location>
        <begin position="200"/>
        <end position="221"/>
    </location>
</feature>
<dbReference type="InterPro" id="IPR002549">
    <property type="entry name" value="AI-2E-like"/>
</dbReference>
<protein>
    <submittedName>
        <fullName evidence="7">Putative transport protein</fullName>
    </submittedName>
</protein>
<feature type="transmembrane region" description="Helical" evidence="6">
    <location>
        <begin position="65"/>
        <end position="87"/>
    </location>
</feature>
<dbReference type="EMBL" id="FPHG01000030">
    <property type="protein sequence ID" value="SFV56214.1"/>
    <property type="molecule type" value="Genomic_DNA"/>
</dbReference>
<accession>A0A1W1BRV4</accession>
<evidence type="ECO:0000256" key="3">
    <source>
        <dbReference type="ARBA" id="ARBA00022692"/>
    </source>
</evidence>
<evidence type="ECO:0000313" key="7">
    <source>
        <dbReference type="EMBL" id="SFV56214.1"/>
    </source>
</evidence>